<dbReference type="InterPro" id="IPR008530">
    <property type="entry name" value="CCDC22"/>
</dbReference>
<dbReference type="InterPro" id="IPR048348">
    <property type="entry name" value="CCDC22_CC"/>
</dbReference>
<accession>A0A9N9MDX1</accession>
<dbReference type="Pfam" id="PF21674">
    <property type="entry name" value="CCDC22_N"/>
    <property type="match status" value="1"/>
</dbReference>
<evidence type="ECO:0000256" key="3">
    <source>
        <dbReference type="SAM" id="Coils"/>
    </source>
</evidence>
<comment type="similarity">
    <text evidence="1">Belongs to the CCDC22 family.</text>
</comment>
<dbReference type="AlphaFoldDB" id="A0A9N9MDX1"/>
<evidence type="ECO:0000256" key="1">
    <source>
        <dbReference type="ARBA" id="ARBA00006438"/>
    </source>
</evidence>
<dbReference type="Proteomes" id="UP001152799">
    <property type="component" value="Chromosome 12"/>
</dbReference>
<name>A0A9N9MDX1_9CUCU</name>
<feature type="coiled-coil region" evidence="3">
    <location>
        <begin position="460"/>
        <end position="513"/>
    </location>
</feature>
<dbReference type="PANTHER" id="PTHR15668:SF4">
    <property type="entry name" value="COILED-COIL DOMAIN-CONTAINING PROTEIN 22"/>
    <property type="match status" value="1"/>
</dbReference>
<feature type="domain" description="CCDC22 coiled-coil" evidence="4">
    <location>
        <begin position="222"/>
        <end position="487"/>
    </location>
</feature>
<dbReference type="PANTHER" id="PTHR15668">
    <property type="entry name" value="JM1 PROTEIN"/>
    <property type="match status" value="1"/>
</dbReference>
<dbReference type="InterPro" id="IPR048349">
    <property type="entry name" value="CCDC22_N"/>
</dbReference>
<dbReference type="Pfam" id="PF05667">
    <property type="entry name" value="CCDC22_CC"/>
    <property type="match status" value="1"/>
</dbReference>
<evidence type="ECO:0000259" key="5">
    <source>
        <dbReference type="Pfam" id="PF21674"/>
    </source>
</evidence>
<gene>
    <name evidence="6" type="ORF">CEUTPL_LOCUS3552</name>
</gene>
<protein>
    <recommendedName>
        <fullName evidence="2">Coiled-coil domain-containing protein 22 homolog</fullName>
    </recommendedName>
</protein>
<evidence type="ECO:0000313" key="7">
    <source>
        <dbReference type="Proteomes" id="UP001152799"/>
    </source>
</evidence>
<dbReference type="GO" id="GO:0097602">
    <property type="term" value="F:cullin family protein binding"/>
    <property type="evidence" value="ECO:0007669"/>
    <property type="project" value="TreeGrafter"/>
</dbReference>
<proteinExistence type="inferred from homology"/>
<feature type="coiled-coil region" evidence="3">
    <location>
        <begin position="215"/>
        <end position="310"/>
    </location>
</feature>
<sequence>MEEVDKIIIESLRNLNCEIDEDIDTLKKFTPDIVVAAISSCLASIDPQINHPKKLPPSMSSRIKFASDLAQQIKDLGFKGDMGYQTILYCNDVDVRRVLMFLLEHLPKESSTLIEEPIGYVPKIIKQIENSLKEDLGRFWLPSEVCDRGFGHCSPIDCVDLIVPSSVEEAALIPPVNLQCSTSQLLPSLLFEGAKVDWKDVEITSTKPLDDDIFVEDIVTTNQNTNEIIDELKQKKDLIIELRADVNANKEILAKLKQQIEEEQQVLETKTNTLKIKHKTLAVLSSEDNKLKLRNLVQKAENRLVELANQWSQVQTPLLQELETLKNSASLEHIETQKDQDRLQRLKQTHKELVADYKDKCLLEQGLIEKCKDLNSKNSRAAYTKRILEIVGNIQKQKKEIQKILLDTRRVQKDINSLTGQVDRSFTLSDELIFYDCKQEETSRRAYKLLAALREECNKILQAVTDMGQAERELRNLEEQLEIEKNKDFRDKLDKVQRDLAEIRKEIEMLEGK</sequence>
<dbReference type="EMBL" id="OU892288">
    <property type="protein sequence ID" value="CAG9762881.1"/>
    <property type="molecule type" value="Genomic_DNA"/>
</dbReference>
<evidence type="ECO:0000313" key="6">
    <source>
        <dbReference type="EMBL" id="CAG9762881.1"/>
    </source>
</evidence>
<evidence type="ECO:0000256" key="2">
    <source>
        <dbReference type="ARBA" id="ARBA00017553"/>
    </source>
</evidence>
<organism evidence="6 7">
    <name type="scientific">Ceutorhynchus assimilis</name>
    <name type="common">cabbage seed weevil</name>
    <dbReference type="NCBI Taxonomy" id="467358"/>
    <lineage>
        <taxon>Eukaryota</taxon>
        <taxon>Metazoa</taxon>
        <taxon>Ecdysozoa</taxon>
        <taxon>Arthropoda</taxon>
        <taxon>Hexapoda</taxon>
        <taxon>Insecta</taxon>
        <taxon>Pterygota</taxon>
        <taxon>Neoptera</taxon>
        <taxon>Endopterygota</taxon>
        <taxon>Coleoptera</taxon>
        <taxon>Polyphaga</taxon>
        <taxon>Cucujiformia</taxon>
        <taxon>Curculionidae</taxon>
        <taxon>Ceutorhynchinae</taxon>
        <taxon>Ceutorhynchus</taxon>
    </lineage>
</organism>
<keyword evidence="3" id="KW-0175">Coiled coil</keyword>
<keyword evidence="7" id="KW-1185">Reference proteome</keyword>
<evidence type="ECO:0000259" key="4">
    <source>
        <dbReference type="Pfam" id="PF05667"/>
    </source>
</evidence>
<reference evidence="6" key="1">
    <citation type="submission" date="2022-01" db="EMBL/GenBank/DDBJ databases">
        <authorList>
            <person name="King R."/>
        </authorList>
    </citation>
    <scope>NUCLEOTIDE SEQUENCE</scope>
</reference>
<dbReference type="GO" id="GO:2000060">
    <property type="term" value="P:positive regulation of ubiquitin-dependent protein catabolic process"/>
    <property type="evidence" value="ECO:0007669"/>
    <property type="project" value="TreeGrafter"/>
</dbReference>
<feature type="domain" description="CCDC22 N-terminal" evidence="5">
    <location>
        <begin position="1"/>
        <end position="107"/>
    </location>
</feature>
<dbReference type="OrthoDB" id="10266736at2759"/>